<protein>
    <submittedName>
        <fullName evidence="2">Uncharacterized protein</fullName>
    </submittedName>
</protein>
<reference evidence="2 3" key="2">
    <citation type="submission" date="2019-11" db="EMBL/GenBank/DDBJ databases">
        <authorList>
            <person name="Lu H."/>
        </authorList>
    </citation>
    <scope>NUCLEOTIDE SEQUENCE [LARGE SCALE GENOMIC DNA]</scope>
    <source>
        <strain evidence="2 3">FIM1</strain>
    </source>
</reference>
<keyword evidence="1" id="KW-0175">Coiled coil</keyword>
<gene>
    <name evidence="2" type="ORF">FIM1_2385</name>
</gene>
<evidence type="ECO:0000313" key="2">
    <source>
        <dbReference type="EMBL" id="QGN15692.1"/>
    </source>
</evidence>
<feature type="coiled-coil region" evidence="1">
    <location>
        <begin position="326"/>
        <end position="353"/>
    </location>
</feature>
<evidence type="ECO:0000313" key="3">
    <source>
        <dbReference type="Proteomes" id="UP000422736"/>
    </source>
</evidence>
<keyword evidence="3" id="KW-1185">Reference proteome</keyword>
<sequence length="389" mass="45028">MSVVDSQFKTKSVTEVRDAAVQLSKDVVRLREEFDNALKGSYQSIIDTNESVKSLYADIQELDSELLHLCFDDEDLLPRITETELKPMQKDYGSKRPIENNVENKDTREIVWELTSHADFDVNEIHEALRISSWLIALSKFKRDPSVADNLDTLLVAFENLPTSNNRAVSEHCTAFGGWLLDETPKLTLDQYLMLYELMGKKEFNFNEEEKSWLFDQVLSHPDVLSGRVSSRVAEFTKKPIFRQGISQRLISQCELEFKKWETNKDGKSDGLIILDPYNTEKRIPNLVHDINLYELGIVDSRRAALHECKVNVTKFLTHLKSFAEKEDYEKMQAKLEKILEEERIKISEMEAAEETQEVPELKSSDMNSLVNLLMTERSNTRYIQYLTV</sequence>
<organism evidence="2 3">
    <name type="scientific">Kluyveromyces marxianus</name>
    <name type="common">Yeast</name>
    <name type="synonym">Candida kefyr</name>
    <dbReference type="NCBI Taxonomy" id="4911"/>
    <lineage>
        <taxon>Eukaryota</taxon>
        <taxon>Fungi</taxon>
        <taxon>Dikarya</taxon>
        <taxon>Ascomycota</taxon>
        <taxon>Saccharomycotina</taxon>
        <taxon>Saccharomycetes</taxon>
        <taxon>Saccharomycetales</taxon>
        <taxon>Saccharomycetaceae</taxon>
        <taxon>Kluyveromyces</taxon>
    </lineage>
</organism>
<accession>A0ABX6EUH7</accession>
<dbReference type="EMBL" id="CP015056">
    <property type="protein sequence ID" value="QGN15692.1"/>
    <property type="molecule type" value="Genomic_DNA"/>
</dbReference>
<dbReference type="Proteomes" id="UP000422736">
    <property type="component" value="Chromosome 3"/>
</dbReference>
<proteinExistence type="predicted"/>
<reference evidence="2 3" key="1">
    <citation type="submission" date="2016-03" db="EMBL/GenBank/DDBJ databases">
        <title>How can Kluyveromyces marxianus grow so fast - potential evolutionary course in Saccharomyces Complex revealed by comparative genomics.</title>
        <authorList>
            <person name="Mo W."/>
            <person name="Lu W."/>
            <person name="Yang X."/>
            <person name="Qi J."/>
            <person name="Lv H."/>
        </authorList>
    </citation>
    <scope>NUCLEOTIDE SEQUENCE [LARGE SCALE GENOMIC DNA]</scope>
    <source>
        <strain evidence="2 3">FIM1</strain>
    </source>
</reference>
<name>A0ABX6EUH7_KLUMA</name>
<evidence type="ECO:0000256" key="1">
    <source>
        <dbReference type="SAM" id="Coils"/>
    </source>
</evidence>